<dbReference type="SUPFAM" id="SSF81853">
    <property type="entry name" value="Family 10 polysaccharide lyase"/>
    <property type="match status" value="1"/>
</dbReference>
<reference evidence="1 2" key="1">
    <citation type="submission" date="2023-07" db="EMBL/GenBank/DDBJ databases">
        <title>Genomic Encyclopedia of Type Strains, Phase IV (KMG-IV): sequencing the most valuable type-strain genomes for metagenomic binning, comparative biology and taxonomic classification.</title>
        <authorList>
            <person name="Goeker M."/>
        </authorList>
    </citation>
    <scope>NUCLEOTIDE SEQUENCE [LARGE SCALE GENOMIC DNA]</scope>
    <source>
        <strain evidence="1 2">DSM 14914</strain>
    </source>
</reference>
<dbReference type="RefSeq" id="WP_152381155.1">
    <property type="nucleotide sequence ID" value="NZ_CP045298.1"/>
</dbReference>
<name>A0ABU0KVX3_9BACL</name>
<keyword evidence="1" id="KW-0456">Lyase</keyword>
<evidence type="ECO:0000313" key="1">
    <source>
        <dbReference type="EMBL" id="MDQ0493595.1"/>
    </source>
</evidence>
<organism evidence="1 2">
    <name type="scientific">Paenibacillus brasilensis</name>
    <dbReference type="NCBI Taxonomy" id="128574"/>
    <lineage>
        <taxon>Bacteria</taxon>
        <taxon>Bacillati</taxon>
        <taxon>Bacillota</taxon>
        <taxon>Bacilli</taxon>
        <taxon>Bacillales</taxon>
        <taxon>Paenibacillaceae</taxon>
        <taxon>Paenibacillus</taxon>
    </lineage>
</organism>
<sequence>MAITVTTGLINPSWAAAEQEAADTGASVTQAVYSDAAINKNAIVPFASVSASSLLDNYRDFSKFSTGDVSKDTKLALNIVSWQLPHGGFFKAMEKNYKSKWDDKAARSTWVNKDGVELGTFDNEATTTEIRFWADVYKKTKNKDIQNSVQKAVDFVLTSQYSSGGWPQVYPKRGNYSDAATYNDDAMVRIMVLADDIVNKRQPFDSDILDNTYRSRLQQALNKGVQYTVKAQIVNNGTPTIWGAQHDPVTYASVPARAFELASKTTTESVGITAFLMSQPQTAEVKKAALSALKWFDTNRIDGIKYNRQGPEFFQKDASSVMWYRFYNVEDNKYFFSGRDGKKYTDIMKISEERRLGYAWAGSQAKSLLIAASESGYYKLSKPLPK</sequence>
<protein>
    <submittedName>
        <fullName evidence="1">PelA/Pel-15E family pectate lyase</fullName>
    </submittedName>
</protein>
<dbReference type="EMBL" id="JAUSWA010000008">
    <property type="protein sequence ID" value="MDQ0493595.1"/>
    <property type="molecule type" value="Genomic_DNA"/>
</dbReference>
<dbReference type="GO" id="GO:0016829">
    <property type="term" value="F:lyase activity"/>
    <property type="evidence" value="ECO:0007669"/>
    <property type="project" value="UniProtKB-KW"/>
</dbReference>
<keyword evidence="2" id="KW-1185">Reference proteome</keyword>
<dbReference type="Pfam" id="PF09492">
    <property type="entry name" value="Pec_lyase"/>
    <property type="match status" value="1"/>
</dbReference>
<accession>A0ABU0KVX3</accession>
<dbReference type="InterPro" id="IPR012669">
    <property type="entry name" value="Pectate_lyase"/>
</dbReference>
<gene>
    <name evidence="1" type="ORF">QOZ95_001753</name>
</gene>
<dbReference type="Proteomes" id="UP001242811">
    <property type="component" value="Unassembled WGS sequence"/>
</dbReference>
<proteinExistence type="predicted"/>
<comment type="caution">
    <text evidence="1">The sequence shown here is derived from an EMBL/GenBank/DDBJ whole genome shotgun (WGS) entry which is preliminary data.</text>
</comment>
<evidence type="ECO:0000313" key="2">
    <source>
        <dbReference type="Proteomes" id="UP001242811"/>
    </source>
</evidence>
<dbReference type="Gene3D" id="1.50.10.20">
    <property type="match status" value="1"/>
</dbReference>
<dbReference type="NCBIfam" id="TIGR02474">
    <property type="entry name" value="pec_lyase"/>
    <property type="match status" value="1"/>
</dbReference>